<dbReference type="InterPro" id="IPR051237">
    <property type="entry name" value="Ferric-chelate_Red/DefProt"/>
</dbReference>
<reference evidence="4" key="1">
    <citation type="submission" date="2025-08" db="UniProtKB">
        <authorList>
            <consortium name="RefSeq"/>
        </authorList>
    </citation>
    <scope>IDENTIFICATION</scope>
    <source>
        <tissue evidence="4">Testes</tissue>
    </source>
</reference>
<dbReference type="CDD" id="cd08544">
    <property type="entry name" value="Reeler"/>
    <property type="match status" value="1"/>
</dbReference>
<dbReference type="Pfam" id="PF02014">
    <property type="entry name" value="Reeler"/>
    <property type="match status" value="1"/>
</dbReference>
<feature type="signal peptide" evidence="1">
    <location>
        <begin position="1"/>
        <end position="20"/>
    </location>
</feature>
<dbReference type="PROSITE" id="PS51019">
    <property type="entry name" value="REELIN"/>
    <property type="match status" value="1"/>
</dbReference>
<keyword evidence="1" id="KW-0732">Signal</keyword>
<evidence type="ECO:0000256" key="1">
    <source>
        <dbReference type="SAM" id="SignalP"/>
    </source>
</evidence>
<dbReference type="PANTHER" id="PTHR45828:SF33">
    <property type="entry name" value="DOMON DOMAIN-CONTAINING PROTEIN"/>
    <property type="match status" value="1"/>
</dbReference>
<name>A0ABM0MHP5_SACKO</name>
<feature type="chain" id="PRO_5046490485" evidence="1">
    <location>
        <begin position="21"/>
        <end position="148"/>
    </location>
</feature>
<dbReference type="Proteomes" id="UP000694865">
    <property type="component" value="Unplaced"/>
</dbReference>
<protein>
    <submittedName>
        <fullName evidence="4">Defense protein 3-like</fullName>
    </submittedName>
</protein>
<accession>A0ABM0MHP5</accession>
<dbReference type="GeneID" id="102801531"/>
<dbReference type="RefSeq" id="XP_006819536.1">
    <property type="nucleotide sequence ID" value="XM_006819473.1"/>
</dbReference>
<evidence type="ECO:0000259" key="2">
    <source>
        <dbReference type="PROSITE" id="PS51019"/>
    </source>
</evidence>
<gene>
    <name evidence="4" type="primary">LOC102801531</name>
</gene>
<keyword evidence="3" id="KW-1185">Reference proteome</keyword>
<organism evidence="3 4">
    <name type="scientific">Saccoglossus kowalevskii</name>
    <name type="common">Acorn worm</name>
    <dbReference type="NCBI Taxonomy" id="10224"/>
    <lineage>
        <taxon>Eukaryota</taxon>
        <taxon>Metazoa</taxon>
        <taxon>Hemichordata</taxon>
        <taxon>Enteropneusta</taxon>
        <taxon>Harrimaniidae</taxon>
        <taxon>Saccoglossus</taxon>
    </lineage>
</organism>
<feature type="domain" description="Reelin" evidence="2">
    <location>
        <begin position="15"/>
        <end position="148"/>
    </location>
</feature>
<dbReference type="InterPro" id="IPR002861">
    <property type="entry name" value="Reeler_dom"/>
</dbReference>
<dbReference type="InterPro" id="IPR042307">
    <property type="entry name" value="Reeler_sf"/>
</dbReference>
<evidence type="ECO:0000313" key="3">
    <source>
        <dbReference type="Proteomes" id="UP000694865"/>
    </source>
</evidence>
<dbReference type="Gene3D" id="2.60.40.4060">
    <property type="entry name" value="Reeler domain"/>
    <property type="match status" value="1"/>
</dbReference>
<proteinExistence type="predicted"/>
<evidence type="ECO:0000313" key="4">
    <source>
        <dbReference type="RefSeq" id="XP_006819536.1"/>
    </source>
</evidence>
<dbReference type="PANTHER" id="PTHR45828">
    <property type="entry name" value="CYTOCHROME B561/FERRIC REDUCTASE TRANSMEMBRANE"/>
    <property type="match status" value="1"/>
</dbReference>
<sequence>MNVVGIVSAILWCCVGRVSPHPWGAPRTACIDMDPGHFTVYGVESKYQLHGKDEPGPYTIRAQDVYVPGGIVNVHIIGGDYKGVIMQARLPDSDTPIGQFINPPLHTKLTECNHRDDTVTHANDGDKNSLIYYWRAPDKGGLGLVEFV</sequence>